<dbReference type="Proteomes" id="UP001497623">
    <property type="component" value="Unassembled WGS sequence"/>
</dbReference>
<dbReference type="PROSITE" id="PS51184">
    <property type="entry name" value="JMJC"/>
    <property type="match status" value="1"/>
</dbReference>
<evidence type="ECO:0000256" key="2">
    <source>
        <dbReference type="ARBA" id="ARBA00022490"/>
    </source>
</evidence>
<dbReference type="Pfam" id="PF13621">
    <property type="entry name" value="Cupin_8"/>
    <property type="match status" value="1"/>
</dbReference>
<feature type="domain" description="JmjC" evidence="4">
    <location>
        <begin position="132"/>
        <end position="298"/>
    </location>
</feature>
<dbReference type="SUPFAM" id="SSF51197">
    <property type="entry name" value="Clavaminate synthase-like"/>
    <property type="match status" value="1"/>
</dbReference>
<evidence type="ECO:0000259" key="4">
    <source>
        <dbReference type="PROSITE" id="PS51184"/>
    </source>
</evidence>
<evidence type="ECO:0000313" key="6">
    <source>
        <dbReference type="Proteomes" id="UP001497623"/>
    </source>
</evidence>
<dbReference type="PANTHER" id="PTHR12461:SF43">
    <property type="entry name" value="HSPB1-ASSOCIATED PROTEIN 1"/>
    <property type="match status" value="1"/>
</dbReference>
<organism evidence="5 6">
    <name type="scientific">Meganyctiphanes norvegica</name>
    <name type="common">Northern krill</name>
    <name type="synonym">Thysanopoda norvegica</name>
    <dbReference type="NCBI Taxonomy" id="48144"/>
    <lineage>
        <taxon>Eukaryota</taxon>
        <taxon>Metazoa</taxon>
        <taxon>Ecdysozoa</taxon>
        <taxon>Arthropoda</taxon>
        <taxon>Crustacea</taxon>
        <taxon>Multicrustacea</taxon>
        <taxon>Malacostraca</taxon>
        <taxon>Eumalacostraca</taxon>
        <taxon>Eucarida</taxon>
        <taxon>Euphausiacea</taxon>
        <taxon>Euphausiidae</taxon>
        <taxon>Meganyctiphanes</taxon>
    </lineage>
</organism>
<dbReference type="EMBL" id="CAXKWB010003874">
    <property type="protein sequence ID" value="CAL4070833.1"/>
    <property type="molecule type" value="Genomic_DNA"/>
</dbReference>
<keyword evidence="2" id="KW-0963">Cytoplasm</keyword>
<comment type="function">
    <text evidence="3">May play a role in cellular stress response.</text>
</comment>
<dbReference type="AlphaFoldDB" id="A0AAV2Q4A7"/>
<gene>
    <name evidence="5" type="ORF">MNOR_LOCUS8360</name>
</gene>
<dbReference type="Gene3D" id="2.60.120.650">
    <property type="entry name" value="Cupin"/>
    <property type="match status" value="1"/>
</dbReference>
<comment type="subcellular location">
    <subcellularLocation>
        <location evidence="1">Cytoplasm</location>
    </subcellularLocation>
</comment>
<name>A0AAV2Q4A7_MEGNR</name>
<dbReference type="SMART" id="SM00558">
    <property type="entry name" value="JmjC"/>
    <property type="match status" value="1"/>
</dbReference>
<dbReference type="InterPro" id="IPR003347">
    <property type="entry name" value="JmjC_dom"/>
</dbReference>
<dbReference type="InterPro" id="IPR041667">
    <property type="entry name" value="Cupin_8"/>
</dbReference>
<feature type="non-terminal residue" evidence="5">
    <location>
        <position position="483"/>
    </location>
</feature>
<protein>
    <recommendedName>
        <fullName evidence="4">JmjC domain-containing protein</fullName>
    </recommendedName>
</protein>
<evidence type="ECO:0000256" key="1">
    <source>
        <dbReference type="ARBA" id="ARBA00004496"/>
    </source>
</evidence>
<comment type="caution">
    <text evidence="5">The sequence shown here is derived from an EMBL/GenBank/DDBJ whole genome shotgun (WGS) entry which is preliminary data.</text>
</comment>
<reference evidence="5 6" key="1">
    <citation type="submission" date="2024-05" db="EMBL/GenBank/DDBJ databases">
        <authorList>
            <person name="Wallberg A."/>
        </authorList>
    </citation>
    <scope>NUCLEOTIDE SEQUENCE [LARGE SCALE GENOMIC DNA]</scope>
</reference>
<evidence type="ECO:0000256" key="3">
    <source>
        <dbReference type="ARBA" id="ARBA00037342"/>
    </source>
</evidence>
<keyword evidence="6" id="KW-1185">Reference proteome</keyword>
<accession>A0AAV2Q4A7</accession>
<dbReference type="GO" id="GO:0005737">
    <property type="term" value="C:cytoplasm"/>
    <property type="evidence" value="ECO:0007669"/>
    <property type="project" value="UniProtKB-SubCell"/>
</dbReference>
<dbReference type="PANTHER" id="PTHR12461">
    <property type="entry name" value="HYPOXIA-INDUCIBLE FACTOR 1 ALPHA INHIBITOR-RELATED"/>
    <property type="match status" value="1"/>
</dbReference>
<sequence length="483" mass="56423">MVEPPKKMMCSKKDVRSQALAMPSHIRHAIFDQIKQPVVFTGYILNEDHSNNHWECMKWKEEDWEKLFGQEKLTLRVNKVVDCERLSAPQWEGNCMKALMTYSEIREWAKNQDGKTLNKCKTTCGKEIHSQDNWIYFDYYYMKDLINMEKIDKAIEWSKFGFPERGAKDSTIWLGTCGANTPCHIDTYGCNLVAQIKGRKRWTLFPKEQSTFLYSTRVPYEESSIYSEVGFPSPNISSHPNLMQSTPYVVTLEPGDVLFVPQHWWHFVEHLDFSISINTWLELPQDEIERTKEAIVMYQIGSLCQGIDDPLVLRSVVNPNMLNLLELSSEQLLKAVSDQILSERRERILCDENVDSQLSDNDYDKSDFIRELIMKYGNLRIEELMKKWFVDNNIQNVEKMTYLDYSYITNRPVSKSKSEKNQSSSLKSKCSTFEINQNENIKSDESTLNAEINKFKILVNSFCDDRVLEVLKNVLTEKLQQSF</sequence>
<proteinExistence type="predicted"/>
<evidence type="ECO:0000313" key="5">
    <source>
        <dbReference type="EMBL" id="CAL4070833.1"/>
    </source>
</evidence>